<dbReference type="PANTHER" id="PTHR46114">
    <property type="entry name" value="APPLE DOMAIN-CONTAINING PROTEIN"/>
    <property type="match status" value="1"/>
</dbReference>
<reference evidence="1 2" key="1">
    <citation type="submission" date="2024-02" db="EMBL/GenBank/DDBJ databases">
        <authorList>
            <person name="Daric V."/>
            <person name="Darras S."/>
        </authorList>
    </citation>
    <scope>NUCLEOTIDE SEQUENCE [LARGE SCALE GENOMIC DNA]</scope>
</reference>
<comment type="caution">
    <text evidence="1">The sequence shown here is derived from an EMBL/GenBank/DDBJ whole genome shotgun (WGS) entry which is preliminary data.</text>
</comment>
<gene>
    <name evidence="1" type="ORF">CVLEPA_LOCUS18606</name>
</gene>
<keyword evidence="2" id="KW-1185">Reference proteome</keyword>
<sequence length="285" mass="33236">MLIYSAIFAHSVYLKQNYENVKTLLNVLKYDQYNWEVIGDFKMVAFLMGMQGGFTKYPCHLCLWDSRATTEHYKKQIWPKRNEFVVGEKNVKQTRLINPNKVLIPPLHIKLGLIKQFVKALDKGGDAFQFLKNLFPELSEAKVKSGVFIGPQIKKILKSNDFIQMLNDVEKKAWDSFADVVNGFLGNNKEDNYAELVANLVKSYGNMGCRMSMKVHMLDAHLDEFKDNMGAYSEEQGERFHQELKDFERRYQGQYNESMMGEYVRALMRESDVEYKRKSSKTSHF</sequence>
<name>A0ABP0G4D7_CLALP</name>
<evidence type="ECO:0000313" key="2">
    <source>
        <dbReference type="Proteomes" id="UP001642483"/>
    </source>
</evidence>
<accession>A0ABP0G4D7</accession>
<dbReference type="PANTHER" id="PTHR46114:SF1">
    <property type="entry name" value="ZAD DOMAIN-CONTAINING PROTEIN"/>
    <property type="match status" value="1"/>
</dbReference>
<protein>
    <submittedName>
        <fullName evidence="1">Uncharacterized protein</fullName>
    </submittedName>
</protein>
<proteinExistence type="predicted"/>
<organism evidence="1 2">
    <name type="scientific">Clavelina lepadiformis</name>
    <name type="common">Light-bulb sea squirt</name>
    <name type="synonym">Ascidia lepadiformis</name>
    <dbReference type="NCBI Taxonomy" id="159417"/>
    <lineage>
        <taxon>Eukaryota</taxon>
        <taxon>Metazoa</taxon>
        <taxon>Chordata</taxon>
        <taxon>Tunicata</taxon>
        <taxon>Ascidiacea</taxon>
        <taxon>Aplousobranchia</taxon>
        <taxon>Clavelinidae</taxon>
        <taxon>Clavelina</taxon>
    </lineage>
</organism>
<evidence type="ECO:0000313" key="1">
    <source>
        <dbReference type="EMBL" id="CAK8686678.1"/>
    </source>
</evidence>
<dbReference type="EMBL" id="CAWYQH010000102">
    <property type="protein sequence ID" value="CAK8686678.1"/>
    <property type="molecule type" value="Genomic_DNA"/>
</dbReference>
<dbReference type="Proteomes" id="UP001642483">
    <property type="component" value="Unassembled WGS sequence"/>
</dbReference>